<dbReference type="EMBL" id="QCYH01000007">
    <property type="protein sequence ID" value="PVA09639.1"/>
    <property type="molecule type" value="Genomic_DNA"/>
</dbReference>
<gene>
    <name evidence="8" type="ORF">DC366_13215</name>
</gene>
<evidence type="ECO:0000256" key="2">
    <source>
        <dbReference type="ARBA" id="ARBA00022670"/>
    </source>
</evidence>
<name>A0A2T7G5F0_9RHOB</name>
<dbReference type="InterPro" id="IPR018114">
    <property type="entry name" value="TRYPSIN_HIS"/>
</dbReference>
<keyword evidence="9" id="KW-1185">Reference proteome</keyword>
<feature type="chain" id="PRO_5015367818" description="Serine protease" evidence="6">
    <location>
        <begin position="24"/>
        <end position="265"/>
    </location>
</feature>
<dbReference type="RefSeq" id="WP_108692686.1">
    <property type="nucleotide sequence ID" value="NZ_QCYH01000007.1"/>
</dbReference>
<evidence type="ECO:0000256" key="1">
    <source>
        <dbReference type="ARBA" id="ARBA00008764"/>
    </source>
</evidence>
<evidence type="ECO:0000259" key="7">
    <source>
        <dbReference type="PROSITE" id="PS50240"/>
    </source>
</evidence>
<feature type="signal peptide" evidence="6">
    <location>
        <begin position="1"/>
        <end position="23"/>
    </location>
</feature>
<evidence type="ECO:0000256" key="4">
    <source>
        <dbReference type="ARBA" id="ARBA00022801"/>
    </source>
</evidence>
<dbReference type="PANTHER" id="PTHR15462">
    <property type="entry name" value="SERINE PROTEASE"/>
    <property type="match status" value="1"/>
</dbReference>
<accession>A0A2T7G5F0</accession>
<evidence type="ECO:0000313" key="8">
    <source>
        <dbReference type="EMBL" id="PVA09639.1"/>
    </source>
</evidence>
<keyword evidence="5 6" id="KW-0720">Serine protease</keyword>
<dbReference type="PROSITE" id="PS50240">
    <property type="entry name" value="TRYPSIN_DOM"/>
    <property type="match status" value="1"/>
</dbReference>
<dbReference type="GO" id="GO:0006508">
    <property type="term" value="P:proteolysis"/>
    <property type="evidence" value="ECO:0007669"/>
    <property type="project" value="UniProtKB-KW"/>
</dbReference>
<dbReference type="PROSITE" id="PS00134">
    <property type="entry name" value="TRYPSIN_HIS"/>
    <property type="match status" value="1"/>
</dbReference>
<dbReference type="OrthoDB" id="267336at2"/>
<protein>
    <recommendedName>
        <fullName evidence="6">Serine protease</fullName>
        <ecNumber evidence="6">3.4.21.-</ecNumber>
    </recommendedName>
</protein>
<dbReference type="InterPro" id="IPR043504">
    <property type="entry name" value="Peptidase_S1_PA_chymotrypsin"/>
</dbReference>
<comment type="similarity">
    <text evidence="1 6">Belongs to the peptidase S1B family.</text>
</comment>
<organism evidence="8 9">
    <name type="scientific">Pelagivirga sediminicola</name>
    <dbReference type="NCBI Taxonomy" id="2170575"/>
    <lineage>
        <taxon>Bacteria</taxon>
        <taxon>Pseudomonadati</taxon>
        <taxon>Pseudomonadota</taxon>
        <taxon>Alphaproteobacteria</taxon>
        <taxon>Rhodobacterales</taxon>
        <taxon>Paracoccaceae</taxon>
        <taxon>Pelagivirga</taxon>
    </lineage>
</organism>
<dbReference type="Proteomes" id="UP000244446">
    <property type="component" value="Unassembled WGS sequence"/>
</dbReference>
<dbReference type="Pfam" id="PF00089">
    <property type="entry name" value="Trypsin"/>
    <property type="match status" value="1"/>
</dbReference>
<dbReference type="Gene3D" id="2.40.10.10">
    <property type="entry name" value="Trypsin-like serine proteases"/>
    <property type="match status" value="2"/>
</dbReference>
<dbReference type="InterPro" id="IPR050966">
    <property type="entry name" value="Glutamyl_endopeptidase"/>
</dbReference>
<keyword evidence="2 6" id="KW-0645">Protease</keyword>
<evidence type="ECO:0000256" key="6">
    <source>
        <dbReference type="RuleBase" id="RU004296"/>
    </source>
</evidence>
<evidence type="ECO:0000313" key="9">
    <source>
        <dbReference type="Proteomes" id="UP000244446"/>
    </source>
</evidence>
<dbReference type="InterPro" id="IPR001254">
    <property type="entry name" value="Trypsin_dom"/>
</dbReference>
<dbReference type="PANTHER" id="PTHR15462:SF8">
    <property type="entry name" value="SERINE PROTEASE"/>
    <property type="match status" value="1"/>
</dbReference>
<dbReference type="AlphaFoldDB" id="A0A2T7G5F0"/>
<comment type="caution">
    <text evidence="8">The sequence shown here is derived from an EMBL/GenBank/DDBJ whole genome shotgun (WGS) entry which is preliminary data.</text>
</comment>
<dbReference type="EC" id="3.4.21.-" evidence="6"/>
<reference evidence="8 9" key="1">
    <citation type="submission" date="2018-04" db="EMBL/GenBank/DDBJ databases">
        <title>Pelagivirga bohaiensis gen. nov., sp. nov., a bacterium isolated from the Bohai Sea.</title>
        <authorList>
            <person name="Ji X."/>
        </authorList>
    </citation>
    <scope>NUCLEOTIDE SEQUENCE [LARGE SCALE GENOMIC DNA]</scope>
    <source>
        <strain evidence="8 9">BH-SD19</strain>
    </source>
</reference>
<dbReference type="PRINTS" id="PR00839">
    <property type="entry name" value="V8PROTEASE"/>
</dbReference>
<dbReference type="SUPFAM" id="SSF50494">
    <property type="entry name" value="Trypsin-like serine proteases"/>
    <property type="match status" value="1"/>
</dbReference>
<dbReference type="InterPro" id="IPR008256">
    <property type="entry name" value="Peptidase_S1B"/>
</dbReference>
<proteinExistence type="inferred from homology"/>
<evidence type="ECO:0000256" key="3">
    <source>
        <dbReference type="ARBA" id="ARBA00022729"/>
    </source>
</evidence>
<sequence length="265" mass="27069">MRLRAASFCAALLCAVTALPAAAGGLIRLTDRDDLFGWEAVGRLELGAAGYCTGSLIAPALVLTAAHCVYDKSHAPIAAEAMTFRAGLRDGEFISQSGVAQVVAHPGYAPGATLTGEMVRHDVALLKLADPIPSAVAGPFALAGAGRAGARVSVVSYGRGRDAALSWQRDCGIIAMNRGVMQFDCDVTFGSSGAPVFMRAAGGNARIVSLISSGGQDAAYGMELPGIVADLKQAMRAAKRITTAAPRRVQVGQGGGGIGAKFQKP</sequence>
<dbReference type="GO" id="GO:0004252">
    <property type="term" value="F:serine-type endopeptidase activity"/>
    <property type="evidence" value="ECO:0007669"/>
    <property type="project" value="InterPro"/>
</dbReference>
<dbReference type="InterPro" id="IPR009003">
    <property type="entry name" value="Peptidase_S1_PA"/>
</dbReference>
<keyword evidence="4 6" id="KW-0378">Hydrolase</keyword>
<evidence type="ECO:0000256" key="5">
    <source>
        <dbReference type="ARBA" id="ARBA00022825"/>
    </source>
</evidence>
<feature type="domain" description="Peptidase S1" evidence="7">
    <location>
        <begin position="22"/>
        <end position="265"/>
    </location>
</feature>
<keyword evidence="3 6" id="KW-0732">Signal</keyword>